<dbReference type="AlphaFoldDB" id="A0A930V037"/>
<dbReference type="Proteomes" id="UP000656804">
    <property type="component" value="Unassembled WGS sequence"/>
</dbReference>
<evidence type="ECO:0000313" key="3">
    <source>
        <dbReference type="EMBL" id="MBF4161282.1"/>
    </source>
</evidence>
<sequence>MPVPAERNQPTRSSTSEVQRARDEAERRKRSQQSASAARIAYQHQWVDQQVRIAMANGEFDDLPGAGKPIEGLGEQHDPDWWVKKLIEREQITGVLPASLQLRKDDALLDSRLDALTVEREVRREVEDFNARVIHARYTPQDGQPPLITMPRDVDATVAAWAQRRRARAEARRAAQADAAPAVRARRWWRPNRSAGVSSGDR</sequence>
<accession>A0A930V037</accession>
<dbReference type="Pfam" id="PF09350">
    <property type="entry name" value="DJC28_CD"/>
    <property type="match status" value="1"/>
</dbReference>
<dbReference type="EMBL" id="JADIVZ010000002">
    <property type="protein sequence ID" value="MBF4161282.1"/>
    <property type="molecule type" value="Genomic_DNA"/>
</dbReference>
<organism evidence="3 4">
    <name type="scientific">Nocardioides acrostichi</name>
    <dbReference type="NCBI Taxonomy" id="2784339"/>
    <lineage>
        <taxon>Bacteria</taxon>
        <taxon>Bacillati</taxon>
        <taxon>Actinomycetota</taxon>
        <taxon>Actinomycetes</taxon>
        <taxon>Propionibacteriales</taxon>
        <taxon>Nocardioidaceae</taxon>
        <taxon>Nocardioides</taxon>
    </lineage>
</organism>
<comment type="caution">
    <text evidence="3">The sequence shown here is derived from an EMBL/GenBank/DDBJ whole genome shotgun (WGS) entry which is preliminary data.</text>
</comment>
<evidence type="ECO:0000313" key="4">
    <source>
        <dbReference type="Proteomes" id="UP000656804"/>
    </source>
</evidence>
<gene>
    <name evidence="3" type="ORF">ISG29_06230</name>
</gene>
<feature type="domain" description="DnaJ homologue subfamily C member 28 conserved" evidence="2">
    <location>
        <begin position="46"/>
        <end position="112"/>
    </location>
</feature>
<evidence type="ECO:0000256" key="1">
    <source>
        <dbReference type="SAM" id="MobiDB-lite"/>
    </source>
</evidence>
<keyword evidence="4" id="KW-1185">Reference proteome</keyword>
<protein>
    <submittedName>
        <fullName evidence="3">DUF1992 domain-containing protein</fullName>
    </submittedName>
</protein>
<reference evidence="3" key="1">
    <citation type="submission" date="2020-11" db="EMBL/GenBank/DDBJ databases">
        <title>Nocardioides sp. CBS4Y-1, whole genome shotgun sequence.</title>
        <authorList>
            <person name="Tuo L."/>
        </authorList>
    </citation>
    <scope>NUCLEOTIDE SEQUENCE</scope>
    <source>
        <strain evidence="3">CBS4Y-1</strain>
    </source>
</reference>
<dbReference type="InterPro" id="IPR018961">
    <property type="entry name" value="DnaJ_homolog_subfam-C_membr-28"/>
</dbReference>
<feature type="compositionally biased region" description="Polar residues" evidence="1">
    <location>
        <begin position="8"/>
        <end position="18"/>
    </location>
</feature>
<proteinExistence type="predicted"/>
<evidence type="ECO:0000259" key="2">
    <source>
        <dbReference type="Pfam" id="PF09350"/>
    </source>
</evidence>
<feature type="region of interest" description="Disordered" evidence="1">
    <location>
        <begin position="1"/>
        <end position="36"/>
    </location>
</feature>
<name>A0A930V037_9ACTN</name>